<dbReference type="Proteomes" id="UP000224871">
    <property type="component" value="Unassembled WGS sequence"/>
</dbReference>
<evidence type="ECO:0000313" key="3">
    <source>
        <dbReference type="Proteomes" id="UP000224871"/>
    </source>
</evidence>
<comment type="caution">
    <text evidence="2">The sequence shown here is derived from an EMBL/GenBank/DDBJ whole genome shotgun (WGS) entry which is preliminary data.</text>
</comment>
<name>A0A2G0N2Y1_9GAMM</name>
<sequence>MSRREIEDAFMDGDLVFENGTLKPLTYTKEYRKKQFAELERKLNENEEHYALITLEEAAGFLKSYLCKDGEHKVWKDKIFACTDPASSFFGNMLETIGVVKIIDEFKSLGVKAKEYKVKGITYIKITGRESVGKLITGSVYRIDNPQILKIGIGSKGIIDGVLGGVKYCIYFSLAYRGVELMTKDEYALADFLGNITVDIAKLAITILATIVIGKVVTAPLLLIGASLIGIAVGIFLIGVGITMFLNALDNDYGITNKIIEKYKEKENIDRVKDNLIKGFSMGQI</sequence>
<feature type="transmembrane region" description="Helical" evidence="1">
    <location>
        <begin position="219"/>
        <end position="249"/>
    </location>
</feature>
<proteinExistence type="predicted"/>
<accession>A0A2G0N2Y1</accession>
<dbReference type="EMBL" id="NIBU01000087">
    <property type="protein sequence ID" value="PHM29068.1"/>
    <property type="molecule type" value="Genomic_DNA"/>
</dbReference>
<feature type="transmembrane region" description="Helical" evidence="1">
    <location>
        <begin position="192"/>
        <end position="213"/>
    </location>
</feature>
<reference evidence="2 3" key="1">
    <citation type="journal article" date="2017" name="Nat. Microbiol.">
        <title>Natural product diversity associated with the nematode symbionts Photorhabdus and Xenorhabdus.</title>
        <authorList>
            <person name="Tobias N.J."/>
            <person name="Wolff H."/>
            <person name="Djahanschiri B."/>
            <person name="Grundmann F."/>
            <person name="Kronenwerth M."/>
            <person name="Shi Y.M."/>
            <person name="Simonyi S."/>
            <person name="Grun P."/>
            <person name="Shapiro-Ilan D."/>
            <person name="Pidot S.J."/>
            <person name="Stinear T.P."/>
            <person name="Ebersberger I."/>
            <person name="Bode H.B."/>
        </authorList>
    </citation>
    <scope>NUCLEOTIDE SEQUENCE [LARGE SCALE GENOMIC DNA]</scope>
    <source>
        <strain evidence="2 3">DSM 16336</strain>
    </source>
</reference>
<keyword evidence="3" id="KW-1185">Reference proteome</keyword>
<organism evidence="2 3">
    <name type="scientific">Xenorhabdus innexi</name>
    <dbReference type="NCBI Taxonomy" id="290109"/>
    <lineage>
        <taxon>Bacteria</taxon>
        <taxon>Pseudomonadati</taxon>
        <taxon>Pseudomonadota</taxon>
        <taxon>Gammaproteobacteria</taxon>
        <taxon>Enterobacterales</taxon>
        <taxon>Morganellaceae</taxon>
        <taxon>Xenorhabdus</taxon>
    </lineage>
</organism>
<evidence type="ECO:0000313" key="2">
    <source>
        <dbReference type="EMBL" id="PHM29068.1"/>
    </source>
</evidence>
<keyword evidence="1" id="KW-0472">Membrane</keyword>
<keyword evidence="1" id="KW-1133">Transmembrane helix</keyword>
<protein>
    <recommendedName>
        <fullName evidence="4">Inner membrane protein yafU</fullName>
    </recommendedName>
</protein>
<gene>
    <name evidence="2" type="ORF">Xinn_03734</name>
</gene>
<evidence type="ECO:0000256" key="1">
    <source>
        <dbReference type="SAM" id="Phobius"/>
    </source>
</evidence>
<keyword evidence="1" id="KW-0812">Transmembrane</keyword>
<evidence type="ECO:0008006" key="4">
    <source>
        <dbReference type="Google" id="ProtNLM"/>
    </source>
</evidence>
<dbReference type="RefSeq" id="WP_099137736.1">
    <property type="nucleotide sequence ID" value="NZ_CAWNQC010000289.1"/>
</dbReference>